<accession>A0A0S2KNL2</accession>
<dbReference type="OrthoDB" id="1097473at2"/>
<protein>
    <submittedName>
        <fullName evidence="2">Uncharacterized protein</fullName>
    </submittedName>
</protein>
<name>A0A0S2KNL2_9BACT</name>
<dbReference type="eggNOG" id="ENOG5033CCE">
    <property type="taxonomic scope" value="Bacteria"/>
</dbReference>
<dbReference type="STRING" id="76123.AS203_11545"/>
<keyword evidence="1" id="KW-0732">Signal</keyword>
<dbReference type="EMBL" id="CP013195">
    <property type="protein sequence ID" value="ALO49636.1"/>
    <property type="molecule type" value="Genomic_DNA"/>
</dbReference>
<feature type="chain" id="PRO_5006602017" evidence="1">
    <location>
        <begin position="24"/>
        <end position="140"/>
    </location>
</feature>
<keyword evidence="3" id="KW-1185">Reference proteome</keyword>
<feature type="signal peptide" evidence="1">
    <location>
        <begin position="1"/>
        <end position="23"/>
    </location>
</feature>
<evidence type="ECO:0000256" key="1">
    <source>
        <dbReference type="SAM" id="SignalP"/>
    </source>
</evidence>
<proteinExistence type="predicted"/>
<dbReference type="KEGG" id="peo:AS203_11545"/>
<dbReference type="RefSeq" id="WP_025064981.1">
    <property type="nucleotide sequence ID" value="NZ_CP013195.1"/>
</dbReference>
<evidence type="ECO:0000313" key="2">
    <source>
        <dbReference type="EMBL" id="ALO49636.1"/>
    </source>
</evidence>
<gene>
    <name evidence="2" type="ORF">AS203_11545</name>
</gene>
<reference evidence="3" key="1">
    <citation type="submission" date="2015-11" db="EMBL/GenBank/DDBJ databases">
        <authorList>
            <person name="Holder M.E."/>
            <person name="Ajami N.J."/>
            <person name="Petrosino J.F."/>
        </authorList>
    </citation>
    <scope>NUCLEOTIDE SEQUENCE [LARGE SCALE GENOMIC DNA]</scope>
    <source>
        <strain evidence="3">F0113</strain>
    </source>
</reference>
<dbReference type="AlphaFoldDB" id="A0A0S2KNL2"/>
<sequence>MNTRLIKCLLLSICLLVSLSTAASRQDTLQLSVQIGMKKAALSGICIMAIDSNRMVKGAVINEFGVKAFNFIYNERKHKVRLIDIMPMLDKWYIRRILRRDLRKIIPQLIAHGSCEYTNLKYGIDYIFKPLEQEHNAISE</sequence>
<evidence type="ECO:0000313" key="3">
    <source>
        <dbReference type="Proteomes" id="UP000056252"/>
    </source>
</evidence>
<organism evidence="2 3">
    <name type="scientific">Hoylesella enoeca</name>
    <dbReference type="NCBI Taxonomy" id="76123"/>
    <lineage>
        <taxon>Bacteria</taxon>
        <taxon>Pseudomonadati</taxon>
        <taxon>Bacteroidota</taxon>
        <taxon>Bacteroidia</taxon>
        <taxon>Bacteroidales</taxon>
        <taxon>Prevotellaceae</taxon>
        <taxon>Hoylesella</taxon>
    </lineage>
</organism>
<dbReference type="Proteomes" id="UP000056252">
    <property type="component" value="Chromosome"/>
</dbReference>